<dbReference type="CDD" id="cd16329">
    <property type="entry name" value="LolA_like"/>
    <property type="match status" value="1"/>
</dbReference>
<feature type="chain" id="PRO_5046756901" evidence="2">
    <location>
        <begin position="19"/>
        <end position="246"/>
    </location>
</feature>
<dbReference type="SUPFAM" id="SSF89392">
    <property type="entry name" value="Prokaryotic lipoproteins and lipoprotein localization factors"/>
    <property type="match status" value="1"/>
</dbReference>
<comment type="caution">
    <text evidence="4">The sequence shown here is derived from an EMBL/GenBank/DDBJ whole genome shotgun (WGS) entry which is preliminary data.</text>
</comment>
<evidence type="ECO:0000313" key="4">
    <source>
        <dbReference type="EMBL" id="NGZ44549.1"/>
    </source>
</evidence>
<name>A0ABX0F0K4_9BACT</name>
<dbReference type="InterPro" id="IPR033399">
    <property type="entry name" value="TP_0789-like"/>
</dbReference>
<keyword evidence="4" id="KW-0449">Lipoprotein</keyword>
<feature type="signal peptide" evidence="2">
    <location>
        <begin position="1"/>
        <end position="18"/>
    </location>
</feature>
<evidence type="ECO:0000313" key="5">
    <source>
        <dbReference type="Proteomes" id="UP001318301"/>
    </source>
</evidence>
<dbReference type="PANTHER" id="PTHR37507:SF2">
    <property type="entry name" value="SPORULATION PROTEIN YDCC"/>
    <property type="match status" value="1"/>
</dbReference>
<dbReference type="Gene3D" id="2.50.20.10">
    <property type="entry name" value="Lipoprotein localisation LolA/LolB/LppX"/>
    <property type="match status" value="1"/>
</dbReference>
<proteinExistence type="predicted"/>
<evidence type="ECO:0000259" key="3">
    <source>
        <dbReference type="Pfam" id="PF17131"/>
    </source>
</evidence>
<feature type="domain" description="Uncharacterized protein TP-0789" evidence="3">
    <location>
        <begin position="63"/>
        <end position="243"/>
    </location>
</feature>
<organism evidence="4 5">
    <name type="scientific">Aquirufa beregesia</name>
    <dbReference type="NCBI Taxonomy" id="2516556"/>
    <lineage>
        <taxon>Bacteria</taxon>
        <taxon>Pseudomonadati</taxon>
        <taxon>Bacteroidota</taxon>
        <taxon>Cytophagia</taxon>
        <taxon>Cytophagales</taxon>
        <taxon>Flectobacillaceae</taxon>
        <taxon>Aquirufa</taxon>
    </lineage>
</organism>
<gene>
    <name evidence="4" type="ORF">EWU23_08680</name>
</gene>
<protein>
    <submittedName>
        <fullName evidence="4">Outer membrane lipoprotein-sorting protein</fullName>
    </submittedName>
</protein>
<keyword evidence="5" id="KW-1185">Reference proteome</keyword>
<evidence type="ECO:0000256" key="2">
    <source>
        <dbReference type="SAM" id="SignalP"/>
    </source>
</evidence>
<dbReference type="PANTHER" id="PTHR37507">
    <property type="entry name" value="SPORULATION PROTEIN YDCC"/>
    <property type="match status" value="1"/>
</dbReference>
<dbReference type="RefSeq" id="WP_166231005.1">
    <property type="nucleotide sequence ID" value="NZ_CBCSIJ010000007.1"/>
</dbReference>
<dbReference type="Proteomes" id="UP001318301">
    <property type="component" value="Unassembled WGS sequence"/>
</dbReference>
<sequence>MKYLFLFLALSACQILDAQSASEIIKKANDKMRGKSSQAEMLFKTTRPTWSREMSVKTWSKGTQLAMILVLSPAKEKGIVFLKRKKEVWNWMPALERSIKLPPSMMTNSWMGTDFTNDDLVKEASVVDDYQHRLLKDTTIGSRPCYKIELIPKASTAVVWGKLHVTIDKNDYLELYTEFYDEEGSLVNVMKADDIKMMDGRLIPTHLEMIPANKKNHKTEIFYKSIQFNREIDDNFFSIEKMKQFN</sequence>
<reference evidence="4 5" key="1">
    <citation type="submission" date="2019-02" db="EMBL/GenBank/DDBJ databases">
        <title>Genome of a new Bacteroidetes strain.</title>
        <authorList>
            <person name="Pitt A."/>
        </authorList>
    </citation>
    <scope>NUCLEOTIDE SEQUENCE [LARGE SCALE GENOMIC DNA]</scope>
    <source>
        <strain evidence="4 5">50C-KIRBA</strain>
    </source>
</reference>
<keyword evidence="1 2" id="KW-0732">Signal</keyword>
<dbReference type="EMBL" id="SEWW01000005">
    <property type="protein sequence ID" value="NGZ44549.1"/>
    <property type="molecule type" value="Genomic_DNA"/>
</dbReference>
<dbReference type="InterPro" id="IPR029046">
    <property type="entry name" value="LolA/LolB/LppX"/>
</dbReference>
<evidence type="ECO:0000256" key="1">
    <source>
        <dbReference type="ARBA" id="ARBA00022729"/>
    </source>
</evidence>
<accession>A0ABX0F0K4</accession>
<dbReference type="Pfam" id="PF17131">
    <property type="entry name" value="LolA_like"/>
    <property type="match status" value="1"/>
</dbReference>
<dbReference type="InterPro" id="IPR052944">
    <property type="entry name" value="Sporulation_related"/>
</dbReference>